<evidence type="ECO:0000313" key="2">
    <source>
        <dbReference type="Proteomes" id="UP000007394"/>
    </source>
</evidence>
<dbReference type="Proteomes" id="UP000007394">
    <property type="component" value="Chromosome"/>
</dbReference>
<dbReference type="KEGG" id="ial:IALB_2913"/>
<dbReference type="RefSeq" id="WP_014561755.1">
    <property type="nucleotide sequence ID" value="NC_017464.1"/>
</dbReference>
<reference evidence="1 2" key="1">
    <citation type="journal article" date="2012" name="Front. Microbiol.">
        <title>Complete genome of Ignavibacterium album, a metabolically versatile, flagellated, facultative anaerobe from the phylum Chlorobi.</title>
        <authorList>
            <person name="Liu Z."/>
            <person name="Frigaard N.-U."/>
            <person name="Vogl K."/>
            <person name="Iino T."/>
            <person name="Ohkuma M."/>
            <person name="Overmann J."/>
            <person name="Bryant D.A."/>
        </authorList>
    </citation>
    <scope>NUCLEOTIDE SEQUENCE [LARGE SCALE GENOMIC DNA]</scope>
    <source>
        <strain evidence="2">DSM 19864 / JCM 16511 / NBRC 101810 / Mat9-16</strain>
    </source>
</reference>
<gene>
    <name evidence="1" type="ordered locus">IALB_2913</name>
</gene>
<name>I0ANQ9_IGNAJ</name>
<proteinExistence type="predicted"/>
<dbReference type="EMBL" id="CP003418">
    <property type="protein sequence ID" value="AFH50616.1"/>
    <property type="molecule type" value="Genomic_DNA"/>
</dbReference>
<dbReference type="STRING" id="945713.IALB_2913"/>
<dbReference type="HOGENOM" id="CLU_2058190_0_0_10"/>
<protein>
    <submittedName>
        <fullName evidence="1">Uncharacterized protein</fullName>
    </submittedName>
</protein>
<organism evidence="1 2">
    <name type="scientific">Ignavibacterium album (strain DSM 19864 / JCM 16511 / NBRC 101810 / Mat9-16)</name>
    <dbReference type="NCBI Taxonomy" id="945713"/>
    <lineage>
        <taxon>Bacteria</taxon>
        <taxon>Pseudomonadati</taxon>
        <taxon>Ignavibacteriota</taxon>
        <taxon>Ignavibacteria</taxon>
        <taxon>Ignavibacteriales</taxon>
        <taxon>Ignavibacteriaceae</taxon>
        <taxon>Ignavibacterium</taxon>
    </lineage>
</organism>
<keyword evidence="2" id="KW-1185">Reference proteome</keyword>
<evidence type="ECO:0000313" key="1">
    <source>
        <dbReference type="EMBL" id="AFH50616.1"/>
    </source>
</evidence>
<accession>I0ANQ9</accession>
<sequence>MKQFFLFFYLLILIISSEVYSQSKVDADIEAALTNARKGVFWGLMNIPVKKAKLEKSLINNDMLIAKVKIAKELNGVKIESTGYNNTNEVTIVLYRSADSLIKDGYIKKGDLEIYSDEE</sequence>
<dbReference type="AlphaFoldDB" id="I0ANQ9"/>